<gene>
    <name evidence="1" type="ORF">Tci_931723</name>
</gene>
<dbReference type="AlphaFoldDB" id="A0A699XUT9"/>
<accession>A0A699XUT9</accession>
<sequence>DAAAVDAGFGGVPFLVGPSDFKASQFLPEGGHAVGRVFEANLDGLVLHGHGLVGWAQRAEAFATVSLGQGQQGEAGAARLLA</sequence>
<reference evidence="1" key="1">
    <citation type="journal article" date="2019" name="Sci. Rep.">
        <title>Draft genome of Tanacetum cinerariifolium, the natural source of mosquito coil.</title>
        <authorList>
            <person name="Yamashiro T."/>
            <person name="Shiraishi A."/>
            <person name="Satake H."/>
            <person name="Nakayama K."/>
        </authorList>
    </citation>
    <scope>NUCLEOTIDE SEQUENCE</scope>
</reference>
<comment type="caution">
    <text evidence="1">The sequence shown here is derived from an EMBL/GenBank/DDBJ whole genome shotgun (WGS) entry which is preliminary data.</text>
</comment>
<protein>
    <submittedName>
        <fullName evidence="1">Uncharacterized protein</fullName>
    </submittedName>
</protein>
<dbReference type="EMBL" id="BKCJ011868910">
    <property type="protein sequence ID" value="GFD59754.1"/>
    <property type="molecule type" value="Genomic_DNA"/>
</dbReference>
<feature type="non-terminal residue" evidence="1">
    <location>
        <position position="82"/>
    </location>
</feature>
<name>A0A699XUT9_TANCI</name>
<feature type="non-terminal residue" evidence="1">
    <location>
        <position position="1"/>
    </location>
</feature>
<evidence type="ECO:0000313" key="1">
    <source>
        <dbReference type="EMBL" id="GFD59754.1"/>
    </source>
</evidence>
<organism evidence="1">
    <name type="scientific">Tanacetum cinerariifolium</name>
    <name type="common">Dalmatian daisy</name>
    <name type="synonym">Chrysanthemum cinerariifolium</name>
    <dbReference type="NCBI Taxonomy" id="118510"/>
    <lineage>
        <taxon>Eukaryota</taxon>
        <taxon>Viridiplantae</taxon>
        <taxon>Streptophyta</taxon>
        <taxon>Embryophyta</taxon>
        <taxon>Tracheophyta</taxon>
        <taxon>Spermatophyta</taxon>
        <taxon>Magnoliopsida</taxon>
        <taxon>eudicotyledons</taxon>
        <taxon>Gunneridae</taxon>
        <taxon>Pentapetalae</taxon>
        <taxon>asterids</taxon>
        <taxon>campanulids</taxon>
        <taxon>Asterales</taxon>
        <taxon>Asteraceae</taxon>
        <taxon>Asteroideae</taxon>
        <taxon>Anthemideae</taxon>
        <taxon>Anthemidinae</taxon>
        <taxon>Tanacetum</taxon>
    </lineage>
</organism>
<proteinExistence type="predicted"/>